<keyword evidence="2" id="KW-1133">Transmembrane helix</keyword>
<dbReference type="EMBL" id="BSER01000001">
    <property type="protein sequence ID" value="GLJ94322.1"/>
    <property type="molecule type" value="Genomic_DNA"/>
</dbReference>
<keyword evidence="2" id="KW-0812">Transmembrane</keyword>
<dbReference type="Proteomes" id="UP001142291">
    <property type="component" value="Unassembled WGS sequence"/>
</dbReference>
<dbReference type="GO" id="GO:0004175">
    <property type="term" value="F:endopeptidase activity"/>
    <property type="evidence" value="ECO:0007669"/>
    <property type="project" value="UniProtKB-ARBA"/>
</dbReference>
<evidence type="ECO:0000256" key="1">
    <source>
        <dbReference type="SAM" id="MobiDB-lite"/>
    </source>
</evidence>
<feature type="transmembrane region" description="Helical" evidence="2">
    <location>
        <begin position="210"/>
        <end position="230"/>
    </location>
</feature>
<evidence type="ECO:0000313" key="4">
    <source>
        <dbReference type="EMBL" id="GLJ94322.1"/>
    </source>
</evidence>
<dbReference type="Pfam" id="PF02517">
    <property type="entry name" value="Rce1-like"/>
    <property type="match status" value="1"/>
</dbReference>
<evidence type="ECO:0000259" key="3">
    <source>
        <dbReference type="Pfam" id="PF02517"/>
    </source>
</evidence>
<proteinExistence type="predicted"/>
<comment type="caution">
    <text evidence="4">The sequence shown here is derived from an EMBL/GenBank/DDBJ whole genome shotgun (WGS) entry which is preliminary data.</text>
</comment>
<keyword evidence="2" id="KW-0472">Membrane</keyword>
<dbReference type="InterPro" id="IPR003675">
    <property type="entry name" value="Rce1/LyrA-like_dom"/>
</dbReference>
<feature type="transmembrane region" description="Helical" evidence="2">
    <location>
        <begin position="242"/>
        <end position="263"/>
    </location>
</feature>
<feature type="compositionally biased region" description="Low complexity" evidence="1">
    <location>
        <begin position="25"/>
        <end position="35"/>
    </location>
</feature>
<reference evidence="4" key="1">
    <citation type="journal article" date="2014" name="Int. J. Syst. Evol. Microbiol.">
        <title>Complete genome sequence of Corynebacterium casei LMG S-19264T (=DSM 44701T), isolated from a smear-ripened cheese.</title>
        <authorList>
            <consortium name="US DOE Joint Genome Institute (JGI-PGF)"/>
            <person name="Walter F."/>
            <person name="Albersmeier A."/>
            <person name="Kalinowski J."/>
            <person name="Ruckert C."/>
        </authorList>
    </citation>
    <scope>NUCLEOTIDE SEQUENCE</scope>
    <source>
        <strain evidence="4">VKM Ac-1940</strain>
    </source>
</reference>
<feature type="transmembrane region" description="Helical" evidence="2">
    <location>
        <begin position="180"/>
        <end position="203"/>
    </location>
</feature>
<protein>
    <recommendedName>
        <fullName evidence="3">CAAX prenyl protease 2/Lysostaphin resistance protein A-like domain-containing protein</fullName>
    </recommendedName>
</protein>
<feature type="transmembrane region" description="Helical" evidence="2">
    <location>
        <begin position="99"/>
        <end position="122"/>
    </location>
</feature>
<dbReference type="GO" id="GO:0080120">
    <property type="term" value="P:CAAX-box protein maturation"/>
    <property type="evidence" value="ECO:0007669"/>
    <property type="project" value="UniProtKB-ARBA"/>
</dbReference>
<evidence type="ECO:0000256" key="2">
    <source>
        <dbReference type="SAM" id="Phobius"/>
    </source>
</evidence>
<keyword evidence="5" id="KW-1185">Reference proteome</keyword>
<gene>
    <name evidence="4" type="ORF">GCM10017591_03830</name>
</gene>
<feature type="transmembrane region" description="Helical" evidence="2">
    <location>
        <begin position="270"/>
        <end position="286"/>
    </location>
</feature>
<name>A0A9W6M522_9MICO</name>
<dbReference type="RefSeq" id="WP_271202425.1">
    <property type="nucleotide sequence ID" value="NZ_BAAAUR010000002.1"/>
</dbReference>
<organism evidence="4 5">
    <name type="scientific">Microbacterium dextranolyticum</name>
    <dbReference type="NCBI Taxonomy" id="36806"/>
    <lineage>
        <taxon>Bacteria</taxon>
        <taxon>Bacillati</taxon>
        <taxon>Actinomycetota</taxon>
        <taxon>Actinomycetes</taxon>
        <taxon>Micrococcales</taxon>
        <taxon>Microbacteriaceae</taxon>
        <taxon>Microbacterium</taxon>
    </lineage>
</organism>
<feature type="domain" description="CAAX prenyl protease 2/Lysostaphin resistance protein A-like" evidence="3">
    <location>
        <begin position="173"/>
        <end position="274"/>
    </location>
</feature>
<feature type="compositionally biased region" description="Basic and acidic residues" evidence="1">
    <location>
        <begin position="1"/>
        <end position="10"/>
    </location>
</feature>
<feature type="transmembrane region" description="Helical" evidence="2">
    <location>
        <begin position="137"/>
        <end position="160"/>
    </location>
</feature>
<evidence type="ECO:0000313" key="5">
    <source>
        <dbReference type="Proteomes" id="UP001142291"/>
    </source>
</evidence>
<dbReference type="AlphaFoldDB" id="A0A9W6M522"/>
<feature type="region of interest" description="Disordered" evidence="1">
    <location>
        <begin position="1"/>
        <end position="64"/>
    </location>
</feature>
<reference evidence="4" key="2">
    <citation type="submission" date="2023-01" db="EMBL/GenBank/DDBJ databases">
        <authorList>
            <person name="Sun Q."/>
            <person name="Evtushenko L."/>
        </authorList>
    </citation>
    <scope>NUCLEOTIDE SEQUENCE</scope>
    <source>
        <strain evidence="4">VKM Ac-1940</strain>
    </source>
</reference>
<accession>A0A9W6M522</accession>
<feature type="transmembrane region" description="Helical" evidence="2">
    <location>
        <begin position="71"/>
        <end position="93"/>
    </location>
</feature>
<sequence length="287" mass="29773">MPDQHSDDRPASSAAVEPPTPPESTAPAPDASSDPAPGPTNIPDQAPEGPTPPRHRPRRDWRQGGHAVRRWDLTVLSVALVGLGLGVVAGGAVNRIAAPWAPFASSVVLWVGMLAAIVFALARSRPARLLRFKPTDLLWGVAFGLGLRLLQGWIAGGGSFPSAGALGGGLPSSWWLTDALPAVVIAPLIEEFFFRGILLVVVYQLFRRSLGGLSAGLTALLVSTGGFVLLHAASGSLTLRDAIVLFAVGATCSLVVLLTGRIWGAVLTHAVYNAAYVVLIVAGTALA</sequence>